<dbReference type="AlphaFoldDB" id="A0A7I8L618"/>
<keyword evidence="2" id="KW-1185">Reference proteome</keyword>
<evidence type="ECO:0000313" key="1">
    <source>
        <dbReference type="EMBL" id="CAA7405459.1"/>
    </source>
</evidence>
<name>A0A7I8L618_SPIIN</name>
<sequence length="35" mass="3854">MIQPMILGRVEPSWSRQCWKRHNGGGASRNSSGGL</sequence>
<reference evidence="1" key="1">
    <citation type="submission" date="2020-02" db="EMBL/GenBank/DDBJ databases">
        <authorList>
            <person name="Scholz U."/>
            <person name="Mascher M."/>
            <person name="Fiebig A."/>
        </authorList>
    </citation>
    <scope>NUCLEOTIDE SEQUENCE</scope>
</reference>
<protein>
    <submittedName>
        <fullName evidence="1">Uncharacterized protein</fullName>
    </submittedName>
</protein>
<accession>A0A7I8L618</accession>
<organism evidence="1 2">
    <name type="scientific">Spirodela intermedia</name>
    <name type="common">Intermediate duckweed</name>
    <dbReference type="NCBI Taxonomy" id="51605"/>
    <lineage>
        <taxon>Eukaryota</taxon>
        <taxon>Viridiplantae</taxon>
        <taxon>Streptophyta</taxon>
        <taxon>Embryophyta</taxon>
        <taxon>Tracheophyta</taxon>
        <taxon>Spermatophyta</taxon>
        <taxon>Magnoliopsida</taxon>
        <taxon>Liliopsida</taxon>
        <taxon>Araceae</taxon>
        <taxon>Lemnoideae</taxon>
        <taxon>Spirodela</taxon>
    </lineage>
</organism>
<evidence type="ECO:0000313" key="2">
    <source>
        <dbReference type="Proteomes" id="UP000663760"/>
    </source>
</evidence>
<proteinExistence type="predicted"/>
<dbReference type="Proteomes" id="UP000663760">
    <property type="component" value="Chromosome 11"/>
</dbReference>
<gene>
    <name evidence="1" type="ORF">SI8410_11016137</name>
</gene>
<dbReference type="EMBL" id="LR746274">
    <property type="protein sequence ID" value="CAA7405459.1"/>
    <property type="molecule type" value="Genomic_DNA"/>
</dbReference>